<keyword evidence="1" id="KW-1133">Transmembrane helix</keyword>
<accession>A0A552WJM8</accession>
<feature type="transmembrane region" description="Helical" evidence="1">
    <location>
        <begin position="73"/>
        <end position="95"/>
    </location>
</feature>
<keyword evidence="3" id="KW-1185">Reference proteome</keyword>
<dbReference type="AlphaFoldDB" id="A0A552WJM8"/>
<keyword evidence="1" id="KW-0472">Membrane</keyword>
<proteinExistence type="predicted"/>
<protein>
    <submittedName>
        <fullName evidence="2">Uncharacterized protein</fullName>
    </submittedName>
</protein>
<comment type="caution">
    <text evidence="2">The sequence shown here is derived from an EMBL/GenBank/DDBJ whole genome shotgun (WGS) entry which is preliminary data.</text>
</comment>
<dbReference type="Proteomes" id="UP000318693">
    <property type="component" value="Unassembled WGS sequence"/>
</dbReference>
<evidence type="ECO:0000256" key="1">
    <source>
        <dbReference type="SAM" id="Phobius"/>
    </source>
</evidence>
<dbReference type="RefSeq" id="WP_143420105.1">
    <property type="nucleotide sequence ID" value="NZ_VJXR01000117.1"/>
</dbReference>
<dbReference type="EMBL" id="VJXR01000117">
    <property type="protein sequence ID" value="TRW42958.1"/>
    <property type="molecule type" value="Genomic_DNA"/>
</dbReference>
<sequence>MGEQPGWSERDRALWDTCEMVAARVRGLPVHPPVPVGSPVRPVADGETLLAAGPVTRYVVQAGDGSYRRSSGFFFATGAVGLAATAAVAAGQVLGNSRRKKAAGRDAAPRWVPAGTGLLTVSTHGFYISAPGGLAPWSYAAVGSCEVGRPGLVDLSGQSTAGPVRWLLESDWAELLFAMWALAAHPTHPQLATGAWLPPGWLEHAARLRGGAAAAAVSQLPGPDTGRFRT</sequence>
<organism evidence="2 3">
    <name type="scientific">Georgenia yuyongxinii</name>
    <dbReference type="NCBI Taxonomy" id="2589797"/>
    <lineage>
        <taxon>Bacteria</taxon>
        <taxon>Bacillati</taxon>
        <taxon>Actinomycetota</taxon>
        <taxon>Actinomycetes</taxon>
        <taxon>Micrococcales</taxon>
        <taxon>Bogoriellaceae</taxon>
        <taxon>Georgenia</taxon>
    </lineage>
</organism>
<gene>
    <name evidence="2" type="ORF">FJ693_19580</name>
</gene>
<evidence type="ECO:0000313" key="3">
    <source>
        <dbReference type="Proteomes" id="UP000318693"/>
    </source>
</evidence>
<evidence type="ECO:0000313" key="2">
    <source>
        <dbReference type="EMBL" id="TRW42958.1"/>
    </source>
</evidence>
<name>A0A552WJM8_9MICO</name>
<reference evidence="2 3" key="1">
    <citation type="submission" date="2019-07" db="EMBL/GenBank/DDBJ databases">
        <title>Georgenia wutianyii sp. nov. and Georgenia *** sp. nov. isolated from plateau pika (Ochotona curzoniae) in the Qinghai-Tibet plateau of China.</title>
        <authorList>
            <person name="Tian Z."/>
        </authorList>
    </citation>
    <scope>NUCLEOTIDE SEQUENCE [LARGE SCALE GENOMIC DNA]</scope>
    <source>
        <strain evidence="2 3">Z446</strain>
    </source>
</reference>
<keyword evidence="1" id="KW-0812">Transmembrane</keyword>